<proteinExistence type="predicted"/>
<keyword evidence="4" id="KW-1185">Reference proteome</keyword>
<dbReference type="EMBL" id="JAVRHN010000003">
    <property type="protein sequence ID" value="MDT0685795.1"/>
    <property type="molecule type" value="Genomic_DNA"/>
</dbReference>
<evidence type="ECO:0000259" key="2">
    <source>
        <dbReference type="SMART" id="SM00471"/>
    </source>
</evidence>
<dbReference type="InterPro" id="IPR011624">
    <property type="entry name" value="Metal-dep_PHydrolase_7TM_extra"/>
</dbReference>
<dbReference type="InterPro" id="IPR011621">
    <property type="entry name" value="Metal-dep_PHydrolase_7TM_intra"/>
</dbReference>
<dbReference type="Pfam" id="PF01966">
    <property type="entry name" value="HD"/>
    <property type="match status" value="1"/>
</dbReference>
<feature type="transmembrane region" description="Helical" evidence="1">
    <location>
        <begin position="390"/>
        <end position="411"/>
    </location>
</feature>
<feature type="transmembrane region" description="Helical" evidence="1">
    <location>
        <begin position="423"/>
        <end position="444"/>
    </location>
</feature>
<dbReference type="Gene3D" id="1.10.3210.10">
    <property type="entry name" value="Hypothetical protein af1432"/>
    <property type="match status" value="1"/>
</dbReference>
<feature type="transmembrane region" description="Helical" evidence="1">
    <location>
        <begin position="297"/>
        <end position="317"/>
    </location>
</feature>
<accession>A0ABU3DPZ6</accession>
<comment type="caution">
    <text evidence="3">The sequence shown here is derived from an EMBL/GenBank/DDBJ whole genome shotgun (WGS) entry which is preliminary data.</text>
</comment>
<feature type="transmembrane region" description="Helical" evidence="1">
    <location>
        <begin position="323"/>
        <end position="339"/>
    </location>
</feature>
<keyword evidence="1" id="KW-0472">Membrane</keyword>
<dbReference type="RefSeq" id="WP_311499204.1">
    <property type="nucleotide sequence ID" value="NZ_JAVRHN010000003.1"/>
</dbReference>
<keyword evidence="1" id="KW-0812">Transmembrane</keyword>
<feature type="transmembrane region" description="Helical" evidence="1">
    <location>
        <begin position="14"/>
        <end position="32"/>
    </location>
</feature>
<gene>
    <name evidence="3" type="ORF">RM541_05435</name>
</gene>
<dbReference type="SMART" id="SM00471">
    <property type="entry name" value="HDc"/>
    <property type="match status" value="1"/>
</dbReference>
<evidence type="ECO:0000256" key="1">
    <source>
        <dbReference type="SAM" id="Phobius"/>
    </source>
</evidence>
<reference evidence="3 4" key="1">
    <citation type="submission" date="2023-09" db="EMBL/GenBank/DDBJ databases">
        <authorList>
            <person name="Rey-Velasco X."/>
        </authorList>
    </citation>
    <scope>NUCLEOTIDE SEQUENCE [LARGE SCALE GENOMIC DNA]</scope>
    <source>
        <strain evidence="3 4">F225</strain>
    </source>
</reference>
<dbReference type="Pfam" id="PF07698">
    <property type="entry name" value="7TM-7TMR_HD"/>
    <property type="match status" value="1"/>
</dbReference>
<feature type="transmembrane region" description="Helical" evidence="1">
    <location>
        <begin position="265"/>
        <end position="285"/>
    </location>
</feature>
<dbReference type="InterPro" id="IPR006675">
    <property type="entry name" value="HDIG_dom"/>
</dbReference>
<evidence type="ECO:0000313" key="4">
    <source>
        <dbReference type="Proteomes" id="UP001253848"/>
    </source>
</evidence>
<feature type="transmembrane region" description="Helical" evidence="1">
    <location>
        <begin position="344"/>
        <end position="360"/>
    </location>
</feature>
<feature type="domain" description="HD/PDEase" evidence="2">
    <location>
        <begin position="473"/>
        <end position="629"/>
    </location>
</feature>
<sequence>MSNFVNNLYKNQALFYKVFLFILTAVLIVYLLPKGGKFKYDIPKNKPWQYENLYAPFDFAILKTEEEIQEERQEIRNSLIPYYEFDTAVVERVKFDGLQEIQRTFSDSILDLAERPLNNFVENTIEKIYNNGLLQESSRMQPEQLVYLRKGNEAYEVTYKKILKQGDISTFLNNEIDQANLGFFRTELLEVFFNSVEPNVVYNNDLTQKELESKLNNISYTRGIIEQGSRVIAKGEVVDNAKYNILRSLKQEYESQVWSEDNHNWILVGYSTLVALALLMLLLFIRKYRRDIFENNVKVTFIFFNIIFMVMLTTLVVKFNIDYVYVVPLCILPLTLKAFFDARLGLFTHVITVLLLGFIVPNSYEYMFLQIIAGIVTILTVSELYKRANLFISVGQITLVYIISYFAFTIIQEGSIADVEGEVFLTFLLGGLATLFVQPLIYIYEKIFGMVSDMSLLELSDTNSRLLKELAEKAPGTFHHSLNVANLAEAAANEIQANAMMVRVGALYHDIGKMQNPTYFTENQTTAVNSHDELSPRESAEIIIEHVIKGIEIAKRNNLPDRVIDFIRTHHGTSTVYYFLMKEKESSSEEVNPDDFRYPGPIPFSKETAILMMCDSVEAASKSLKEPTSILIDDFVEKIINKQMKDGQFLNSNITFKEIQLVKKILKRKLKNIYHLRVEYPE</sequence>
<dbReference type="InterPro" id="IPR006674">
    <property type="entry name" value="HD_domain"/>
</dbReference>
<dbReference type="CDD" id="cd00077">
    <property type="entry name" value="HDc"/>
    <property type="match status" value="1"/>
</dbReference>
<dbReference type="PANTHER" id="PTHR36442:SF1">
    <property type="entry name" value="CYCLIC-DI-AMP PHOSPHODIESTERASE PGPH"/>
    <property type="match status" value="1"/>
</dbReference>
<evidence type="ECO:0000313" key="3">
    <source>
        <dbReference type="EMBL" id="MDT0685795.1"/>
    </source>
</evidence>
<protein>
    <submittedName>
        <fullName evidence="3">HDIG domain-containing protein</fullName>
    </submittedName>
</protein>
<dbReference type="SUPFAM" id="SSF109604">
    <property type="entry name" value="HD-domain/PDEase-like"/>
    <property type="match status" value="1"/>
</dbReference>
<dbReference type="Proteomes" id="UP001253848">
    <property type="component" value="Unassembled WGS sequence"/>
</dbReference>
<organism evidence="3 4">
    <name type="scientific">Autumnicola psychrophila</name>
    <dbReference type="NCBI Taxonomy" id="3075592"/>
    <lineage>
        <taxon>Bacteria</taxon>
        <taxon>Pseudomonadati</taxon>
        <taxon>Bacteroidota</taxon>
        <taxon>Flavobacteriia</taxon>
        <taxon>Flavobacteriales</taxon>
        <taxon>Flavobacteriaceae</taxon>
        <taxon>Autumnicola</taxon>
    </lineage>
</organism>
<keyword evidence="1" id="KW-1133">Transmembrane helix</keyword>
<dbReference type="InterPro" id="IPR003607">
    <property type="entry name" value="HD/PDEase_dom"/>
</dbReference>
<dbReference type="InterPro" id="IPR052722">
    <property type="entry name" value="PgpH_phosphodiesterase"/>
</dbReference>
<dbReference type="PANTHER" id="PTHR36442">
    <property type="entry name" value="CYCLIC-DI-AMP PHOSPHODIESTERASE PGPH"/>
    <property type="match status" value="1"/>
</dbReference>
<dbReference type="Pfam" id="PF07697">
    <property type="entry name" value="7TMR-HDED"/>
    <property type="match status" value="1"/>
</dbReference>
<name>A0ABU3DPZ6_9FLAO</name>
<feature type="transmembrane region" description="Helical" evidence="1">
    <location>
        <begin position="366"/>
        <end position="385"/>
    </location>
</feature>
<dbReference type="NCBIfam" id="TIGR00277">
    <property type="entry name" value="HDIG"/>
    <property type="match status" value="1"/>
</dbReference>